<dbReference type="GO" id="GO:0005886">
    <property type="term" value="C:plasma membrane"/>
    <property type="evidence" value="ECO:0007669"/>
    <property type="project" value="UniProtKB-SubCell"/>
</dbReference>
<dbReference type="InterPro" id="IPR013099">
    <property type="entry name" value="K_chnl_dom"/>
</dbReference>
<name>A0A411YES8_9ACTN</name>
<gene>
    <name evidence="4" type="ORF">ER308_09500</name>
</gene>
<keyword evidence="2" id="KW-0472">Membrane</keyword>
<reference evidence="4 5" key="1">
    <citation type="submission" date="2019-01" db="EMBL/GenBank/DDBJ databases">
        <title>Egibacter rhizosphaerae EGI 80759T.</title>
        <authorList>
            <person name="Chen D.-D."/>
            <person name="Tian Y."/>
            <person name="Jiao J.-Y."/>
            <person name="Zhang X.-T."/>
            <person name="Zhang Y.-G."/>
            <person name="Zhang Y."/>
            <person name="Xiao M."/>
            <person name="Shu W.-S."/>
            <person name="Li W.-J."/>
        </authorList>
    </citation>
    <scope>NUCLEOTIDE SEQUENCE [LARGE SCALE GENOMIC DNA]</scope>
    <source>
        <strain evidence="4 5">EGI 80759</strain>
    </source>
</reference>
<dbReference type="PANTHER" id="PTHR43833">
    <property type="entry name" value="POTASSIUM CHANNEL PROTEIN 2-RELATED-RELATED"/>
    <property type="match status" value="1"/>
</dbReference>
<evidence type="ECO:0000313" key="5">
    <source>
        <dbReference type="Proteomes" id="UP000291469"/>
    </source>
</evidence>
<dbReference type="EMBL" id="CP036402">
    <property type="protein sequence ID" value="QBI19763.1"/>
    <property type="molecule type" value="Genomic_DNA"/>
</dbReference>
<evidence type="ECO:0000313" key="4">
    <source>
        <dbReference type="EMBL" id="QBI19763.1"/>
    </source>
</evidence>
<dbReference type="InterPro" id="IPR003148">
    <property type="entry name" value="RCK_N"/>
</dbReference>
<keyword evidence="2" id="KW-0812">Transmembrane</keyword>
<dbReference type="Pfam" id="PF07885">
    <property type="entry name" value="Ion_trans_2"/>
    <property type="match status" value="1"/>
</dbReference>
<dbReference type="GO" id="GO:0006813">
    <property type="term" value="P:potassium ion transport"/>
    <property type="evidence" value="ECO:0007669"/>
    <property type="project" value="InterPro"/>
</dbReference>
<evidence type="ECO:0000256" key="2">
    <source>
        <dbReference type="SAM" id="Phobius"/>
    </source>
</evidence>
<accession>A0A411YES8</accession>
<organism evidence="4 5">
    <name type="scientific">Egibacter rhizosphaerae</name>
    <dbReference type="NCBI Taxonomy" id="1670831"/>
    <lineage>
        <taxon>Bacteria</taxon>
        <taxon>Bacillati</taxon>
        <taxon>Actinomycetota</taxon>
        <taxon>Nitriliruptoria</taxon>
        <taxon>Egibacterales</taxon>
        <taxon>Egibacteraceae</taxon>
        <taxon>Egibacter</taxon>
    </lineage>
</organism>
<dbReference type="Gene3D" id="1.10.287.70">
    <property type="match status" value="1"/>
</dbReference>
<dbReference type="PANTHER" id="PTHR43833:SF9">
    <property type="entry name" value="POTASSIUM CHANNEL PROTEIN YUGO-RELATED"/>
    <property type="match status" value="1"/>
</dbReference>
<keyword evidence="5" id="KW-1185">Reference proteome</keyword>
<dbReference type="OrthoDB" id="9799090at2"/>
<keyword evidence="2" id="KW-1133">Transmembrane helix</keyword>
<feature type="transmembrane region" description="Helical" evidence="2">
    <location>
        <begin position="31"/>
        <end position="48"/>
    </location>
</feature>
<dbReference type="Pfam" id="PF02254">
    <property type="entry name" value="TrkA_N"/>
    <property type="match status" value="1"/>
</dbReference>
<sequence>MSEPTETATEDVRSRPPAREYTPIIRLLRRLLFAASLILFVAIVLYAGRGGYVDEAGGTIGVIDALYYASVTVTTTGYGDIVPVTDGARMATALLVTPARIVFLLLLVGTTVELLTSQWREDLRRSRTRRRLRDHYIVCGYGTKGRAAVEALREDGVADRQVVVIDIDADAAEQARHDGFTVVNGDPARVSCLDEAKVREARGVIIATNRDDTSVLATLTARELNPDARIVAAVREEENAHLLRQGGADAAITTAEASGRLLGLTTRSSLVGRVVDDLLHTAEGFALSEREVGIREVGCAVDATEGQRTLAVVRDGELLRYDDPRLGALREGDRVLGLPDERDGARSRDRQG</sequence>
<feature type="domain" description="RCK N-terminal" evidence="3">
    <location>
        <begin position="133"/>
        <end position="252"/>
    </location>
</feature>
<dbReference type="InterPro" id="IPR050721">
    <property type="entry name" value="Trk_Ktr_HKT_K-transport"/>
</dbReference>
<feature type="transmembrane region" description="Helical" evidence="2">
    <location>
        <begin position="93"/>
        <end position="115"/>
    </location>
</feature>
<protein>
    <recommendedName>
        <fullName evidence="3">RCK N-terminal domain-containing protein</fullName>
    </recommendedName>
</protein>
<dbReference type="RefSeq" id="WP_131154760.1">
    <property type="nucleotide sequence ID" value="NZ_CP036402.1"/>
</dbReference>
<dbReference type="KEGG" id="erz:ER308_09500"/>
<dbReference type="Gene3D" id="3.40.50.720">
    <property type="entry name" value="NAD(P)-binding Rossmann-like Domain"/>
    <property type="match status" value="1"/>
</dbReference>
<evidence type="ECO:0000256" key="1">
    <source>
        <dbReference type="ARBA" id="ARBA00004651"/>
    </source>
</evidence>
<dbReference type="AlphaFoldDB" id="A0A411YES8"/>
<dbReference type="SUPFAM" id="SSF81324">
    <property type="entry name" value="Voltage-gated potassium channels"/>
    <property type="match status" value="1"/>
</dbReference>
<dbReference type="SUPFAM" id="SSF51735">
    <property type="entry name" value="NAD(P)-binding Rossmann-fold domains"/>
    <property type="match status" value="1"/>
</dbReference>
<dbReference type="Proteomes" id="UP000291469">
    <property type="component" value="Chromosome"/>
</dbReference>
<comment type="subcellular location">
    <subcellularLocation>
        <location evidence="1">Cell membrane</location>
        <topology evidence="1">Multi-pass membrane protein</topology>
    </subcellularLocation>
</comment>
<dbReference type="InterPro" id="IPR036291">
    <property type="entry name" value="NAD(P)-bd_dom_sf"/>
</dbReference>
<proteinExistence type="predicted"/>
<evidence type="ECO:0000259" key="3">
    <source>
        <dbReference type="PROSITE" id="PS51201"/>
    </source>
</evidence>
<dbReference type="PROSITE" id="PS51201">
    <property type="entry name" value="RCK_N"/>
    <property type="match status" value="1"/>
</dbReference>